<dbReference type="EMBL" id="JBEFKJ010000001">
    <property type="protein sequence ID" value="KAL2048661.1"/>
    <property type="molecule type" value="Genomic_DNA"/>
</dbReference>
<evidence type="ECO:0000313" key="3">
    <source>
        <dbReference type="Proteomes" id="UP001590950"/>
    </source>
</evidence>
<feature type="region of interest" description="Disordered" evidence="1">
    <location>
        <begin position="35"/>
        <end position="108"/>
    </location>
</feature>
<sequence>MQVIMNYDTCLEFLPGNMKKHAVCMGYFKTLVHDHPFPHHPPNLPKNNSRIPNPQSLRTKPIHMTSTAPRPSNHPTHRSTPSPAPSPLSLQLRHESTFARPPASSTSR</sequence>
<gene>
    <name evidence="2" type="ORF">N7G274_000573</name>
</gene>
<dbReference type="Proteomes" id="UP001590950">
    <property type="component" value="Unassembled WGS sequence"/>
</dbReference>
<proteinExistence type="predicted"/>
<protein>
    <submittedName>
        <fullName evidence="2">Uncharacterized protein</fullName>
    </submittedName>
</protein>
<keyword evidence="3" id="KW-1185">Reference proteome</keyword>
<organism evidence="2 3">
    <name type="scientific">Stereocaulon virgatum</name>
    <dbReference type="NCBI Taxonomy" id="373712"/>
    <lineage>
        <taxon>Eukaryota</taxon>
        <taxon>Fungi</taxon>
        <taxon>Dikarya</taxon>
        <taxon>Ascomycota</taxon>
        <taxon>Pezizomycotina</taxon>
        <taxon>Lecanoromycetes</taxon>
        <taxon>OSLEUM clade</taxon>
        <taxon>Lecanoromycetidae</taxon>
        <taxon>Lecanorales</taxon>
        <taxon>Lecanorineae</taxon>
        <taxon>Stereocaulaceae</taxon>
        <taxon>Stereocaulon</taxon>
    </lineage>
</organism>
<accession>A0ABR4AVB2</accession>
<name>A0ABR4AVB2_9LECA</name>
<feature type="compositionally biased region" description="Polar residues" evidence="1">
    <location>
        <begin position="45"/>
        <end position="74"/>
    </location>
</feature>
<evidence type="ECO:0000313" key="2">
    <source>
        <dbReference type="EMBL" id="KAL2048661.1"/>
    </source>
</evidence>
<comment type="caution">
    <text evidence="2">The sequence shown here is derived from an EMBL/GenBank/DDBJ whole genome shotgun (WGS) entry which is preliminary data.</text>
</comment>
<evidence type="ECO:0000256" key="1">
    <source>
        <dbReference type="SAM" id="MobiDB-lite"/>
    </source>
</evidence>
<reference evidence="2 3" key="1">
    <citation type="submission" date="2024-09" db="EMBL/GenBank/DDBJ databases">
        <title>Rethinking Asexuality: The Enigmatic Case of Functional Sexual Genes in Lepraria (Stereocaulaceae).</title>
        <authorList>
            <person name="Doellman M."/>
            <person name="Sun Y."/>
            <person name="Barcenas-Pena A."/>
            <person name="Lumbsch H.T."/>
            <person name="Grewe F."/>
        </authorList>
    </citation>
    <scope>NUCLEOTIDE SEQUENCE [LARGE SCALE GENOMIC DNA]</scope>
    <source>
        <strain evidence="2 3">Mercado 3170</strain>
    </source>
</reference>